<dbReference type="InterPro" id="IPR005358">
    <property type="entry name" value="Puta_zinc/iron-chelating_dom"/>
</dbReference>
<dbReference type="PANTHER" id="PTHR35866">
    <property type="entry name" value="PUTATIVE-RELATED"/>
    <property type="match status" value="1"/>
</dbReference>
<accession>A0A6S6SLF1</accession>
<dbReference type="EMBL" id="CACVAW010000010">
    <property type="protein sequence ID" value="CAA6803568.1"/>
    <property type="molecule type" value="Genomic_DNA"/>
</dbReference>
<dbReference type="AlphaFoldDB" id="A0A6S6SLF1"/>
<dbReference type="PANTHER" id="PTHR35866:SF1">
    <property type="entry name" value="YKGJ FAMILY CYSTEINE CLUSTER PROTEIN"/>
    <property type="match status" value="1"/>
</dbReference>
<name>A0A6S6SLF1_9BACT</name>
<reference evidence="1" key="1">
    <citation type="submission" date="2020-01" db="EMBL/GenBank/DDBJ databases">
        <authorList>
            <person name="Meier V. D."/>
            <person name="Meier V D."/>
        </authorList>
    </citation>
    <scope>NUCLEOTIDE SEQUENCE</scope>
    <source>
        <strain evidence="1">HLG_WM_MAG_12</strain>
    </source>
</reference>
<proteinExistence type="predicted"/>
<evidence type="ECO:0000313" key="1">
    <source>
        <dbReference type="EMBL" id="CAA6803568.1"/>
    </source>
</evidence>
<sequence>MITKPNFNFSFNPNKCDECGGKCCIGSSGYVWVNSEEILNISNTLDITVNKLKIDYLKKYGSKYSIKEVKTKNNYECIFFDSGRCNIYESRPVQCKSFPFWNDFKDKDEDELDYLKDECIGVDFKS</sequence>
<organism evidence="1">
    <name type="scientific">uncultured Campylobacterales bacterium</name>
    <dbReference type="NCBI Taxonomy" id="352960"/>
    <lineage>
        <taxon>Bacteria</taxon>
        <taxon>Pseudomonadati</taxon>
        <taxon>Campylobacterota</taxon>
        <taxon>Epsilonproteobacteria</taxon>
        <taxon>Campylobacterales</taxon>
        <taxon>environmental samples</taxon>
    </lineage>
</organism>
<gene>
    <name evidence="1" type="ORF">HELGO_WM2683</name>
</gene>
<dbReference type="Pfam" id="PF03692">
    <property type="entry name" value="CxxCxxCC"/>
    <property type="match status" value="1"/>
</dbReference>
<protein>
    <recommendedName>
        <fullName evidence="2">Zinc/iron-chelating domain-containing protein</fullName>
    </recommendedName>
</protein>
<evidence type="ECO:0008006" key="2">
    <source>
        <dbReference type="Google" id="ProtNLM"/>
    </source>
</evidence>